<organism evidence="4 5">
    <name type="scientific">Fervidobacterium gondwanense DSM 13020</name>
    <dbReference type="NCBI Taxonomy" id="1121883"/>
    <lineage>
        <taxon>Bacteria</taxon>
        <taxon>Thermotogati</taxon>
        <taxon>Thermotogota</taxon>
        <taxon>Thermotogae</taxon>
        <taxon>Thermotogales</taxon>
        <taxon>Fervidobacteriaceae</taxon>
        <taxon>Fervidobacterium</taxon>
    </lineage>
</organism>
<protein>
    <submittedName>
        <fullName evidence="4">Acetyltransferase (GNAT) family protein</fullName>
    </submittedName>
</protein>
<dbReference type="Pfam" id="PF00583">
    <property type="entry name" value="Acetyltransf_1"/>
    <property type="match status" value="1"/>
</dbReference>
<keyword evidence="1 4" id="KW-0808">Transferase</keyword>
<evidence type="ECO:0000313" key="4">
    <source>
        <dbReference type="EMBL" id="SHN60398.1"/>
    </source>
</evidence>
<dbReference type="InterPro" id="IPR050680">
    <property type="entry name" value="YpeA/RimI_acetyltransf"/>
</dbReference>
<dbReference type="GO" id="GO:0016747">
    <property type="term" value="F:acyltransferase activity, transferring groups other than amino-acyl groups"/>
    <property type="evidence" value="ECO:0007669"/>
    <property type="project" value="InterPro"/>
</dbReference>
<dbReference type="EMBL" id="FRDJ01000005">
    <property type="protein sequence ID" value="SHN60398.1"/>
    <property type="molecule type" value="Genomic_DNA"/>
</dbReference>
<dbReference type="Proteomes" id="UP000184207">
    <property type="component" value="Unassembled WGS sequence"/>
</dbReference>
<evidence type="ECO:0000256" key="1">
    <source>
        <dbReference type="ARBA" id="ARBA00022679"/>
    </source>
</evidence>
<dbReference type="AlphaFoldDB" id="A0A1M7SPS0"/>
<dbReference type="Gene3D" id="3.40.630.30">
    <property type="match status" value="1"/>
</dbReference>
<accession>A0A1M7SPS0</accession>
<evidence type="ECO:0000313" key="5">
    <source>
        <dbReference type="Proteomes" id="UP000184207"/>
    </source>
</evidence>
<dbReference type="InterPro" id="IPR000182">
    <property type="entry name" value="GNAT_dom"/>
</dbReference>
<dbReference type="SUPFAM" id="SSF55729">
    <property type="entry name" value="Acyl-CoA N-acyltransferases (Nat)"/>
    <property type="match status" value="1"/>
</dbReference>
<evidence type="ECO:0000259" key="3">
    <source>
        <dbReference type="PROSITE" id="PS51186"/>
    </source>
</evidence>
<evidence type="ECO:0000256" key="2">
    <source>
        <dbReference type="ARBA" id="ARBA00023315"/>
    </source>
</evidence>
<gene>
    <name evidence="4" type="ORF">SAMN02745226_01109</name>
</gene>
<dbReference type="RefSeq" id="WP_072759238.1">
    <property type="nucleotide sequence ID" value="NZ_FRDJ01000005.1"/>
</dbReference>
<dbReference type="PROSITE" id="PS51186">
    <property type="entry name" value="GNAT"/>
    <property type="match status" value="1"/>
</dbReference>
<dbReference type="OrthoDB" id="45160at2"/>
<reference evidence="5" key="1">
    <citation type="submission" date="2016-12" db="EMBL/GenBank/DDBJ databases">
        <authorList>
            <person name="Varghese N."/>
            <person name="Submissions S."/>
        </authorList>
    </citation>
    <scope>NUCLEOTIDE SEQUENCE [LARGE SCALE GENOMIC DNA]</scope>
    <source>
        <strain evidence="5">DSM 13020</strain>
    </source>
</reference>
<proteinExistence type="predicted"/>
<feature type="domain" description="N-acetyltransferase" evidence="3">
    <location>
        <begin position="4"/>
        <end position="200"/>
    </location>
</feature>
<name>A0A1M7SPS0_FERGO</name>
<sequence>MADVLIREAQVSDADVVSSLILETGQSFLPLLFGPYVKVILGRLVKTPGTVYSVDNIYVLEVEKGKVVGMIVAFAGNTIMKRALKTGIALFRIMGFDLIRRLPSFRLVWMRNKISRDEFYVSNIAVSREYRGMGYGKRLMEFAEELAKKNNFKKISLDVENTNKQAIDLYKKLGYIGKKVNRVTIRNQKFTFVRMEKALK</sequence>
<dbReference type="PANTHER" id="PTHR43420">
    <property type="entry name" value="ACETYLTRANSFERASE"/>
    <property type="match status" value="1"/>
</dbReference>
<keyword evidence="2" id="KW-0012">Acyltransferase</keyword>
<dbReference type="InterPro" id="IPR016181">
    <property type="entry name" value="Acyl_CoA_acyltransferase"/>
</dbReference>
<dbReference type="CDD" id="cd04301">
    <property type="entry name" value="NAT_SF"/>
    <property type="match status" value="1"/>
</dbReference>
<keyword evidence="5" id="KW-1185">Reference proteome</keyword>
<dbReference type="STRING" id="1121883.SAMN02745226_01109"/>
<dbReference type="PANTHER" id="PTHR43420:SF12">
    <property type="entry name" value="N-ACETYLTRANSFERASE DOMAIN-CONTAINING PROTEIN"/>
    <property type="match status" value="1"/>
</dbReference>